<feature type="compositionally biased region" description="Low complexity" evidence="1">
    <location>
        <begin position="527"/>
        <end position="551"/>
    </location>
</feature>
<feature type="compositionally biased region" description="Polar residues" evidence="1">
    <location>
        <begin position="553"/>
        <end position="563"/>
    </location>
</feature>
<feature type="chain" id="PRO_5045949258" description="Ceramide glucosyltransferase" evidence="2">
    <location>
        <begin position="21"/>
        <end position="576"/>
    </location>
</feature>
<evidence type="ECO:0000313" key="3">
    <source>
        <dbReference type="EMBL" id="CAK0801407.1"/>
    </source>
</evidence>
<name>A0ABN9Q9Z6_9DINO</name>
<evidence type="ECO:0000256" key="1">
    <source>
        <dbReference type="SAM" id="MobiDB-lite"/>
    </source>
</evidence>
<protein>
    <recommendedName>
        <fullName evidence="5">Ceramide glucosyltransferase</fullName>
    </recommendedName>
</protein>
<keyword evidence="2" id="KW-0732">Signal</keyword>
<proteinExistence type="predicted"/>
<comment type="caution">
    <text evidence="3">The sequence shown here is derived from an EMBL/GenBank/DDBJ whole genome shotgun (WGS) entry which is preliminary data.</text>
</comment>
<reference evidence="3" key="1">
    <citation type="submission" date="2023-10" db="EMBL/GenBank/DDBJ databases">
        <authorList>
            <person name="Chen Y."/>
            <person name="Shah S."/>
            <person name="Dougan E. K."/>
            <person name="Thang M."/>
            <person name="Chan C."/>
        </authorList>
    </citation>
    <scope>NUCLEOTIDE SEQUENCE [LARGE SCALE GENOMIC DNA]</scope>
</reference>
<feature type="region of interest" description="Disordered" evidence="1">
    <location>
        <begin position="298"/>
        <end position="420"/>
    </location>
</feature>
<evidence type="ECO:0000256" key="2">
    <source>
        <dbReference type="SAM" id="SignalP"/>
    </source>
</evidence>
<feature type="region of interest" description="Disordered" evidence="1">
    <location>
        <begin position="527"/>
        <end position="576"/>
    </location>
</feature>
<feature type="signal peptide" evidence="2">
    <location>
        <begin position="1"/>
        <end position="20"/>
    </location>
</feature>
<feature type="compositionally biased region" description="Basic residues" evidence="1">
    <location>
        <begin position="330"/>
        <end position="340"/>
    </location>
</feature>
<organism evidence="3 4">
    <name type="scientific">Prorocentrum cordatum</name>
    <dbReference type="NCBI Taxonomy" id="2364126"/>
    <lineage>
        <taxon>Eukaryota</taxon>
        <taxon>Sar</taxon>
        <taxon>Alveolata</taxon>
        <taxon>Dinophyceae</taxon>
        <taxon>Prorocentrales</taxon>
        <taxon>Prorocentraceae</taxon>
        <taxon>Prorocentrum</taxon>
    </lineage>
</organism>
<accession>A0ABN9Q9Z6</accession>
<sequence length="576" mass="62873">MAVLARAALLAAACLCAASGLSLWSDDGEHGAEGAEVELRVDAASCAAQLEADSSFMEHVVKEVGMGNYSGEASAAWHAYQDKLAHQLLSEHPDGQRKKPYKILVVSAVHDTDSMVEIFEVNMNRLLANKQGDKFEFAIFHIDSKATEWKKRKWYRRRRGPVVMKKHGAGCKPQFWAQITPMMVATGKYDYVWLLDEDIRLDFLNWDFYRTVLSTVDPLVSQPVIVPKQPGKRSTGVTKLQMKVPEGNNFMIAYETQRSEVQAPIISSKIWDAVHERNIRERPPERLVHRRLLGRHRVPRRGPVPEDRGACCERRPRAAHGLPQPLQGHQVRRGLRRGRRQLPGGQQHGGVAGARGAEGRGLRRAQRLGKDLRRQGHPRVPHGALGEEPQEDLARPAVGAGPGRQPSPLRRASSSPSPLCRSSARALGTARACALFAASLSKLLFRTSFPSLWPPPVPVCLAPKSMFHGPGARNGPPEVDVEGKLPPLGLCQIHPPAVVCSRLDGVRMSSSFSGRWHLAAWQASPAGPLASPAPPASSSAGARAAGRAPAADNTISGRSTAQKSHCRPRGRLFQAG</sequence>
<evidence type="ECO:0000313" key="4">
    <source>
        <dbReference type="Proteomes" id="UP001189429"/>
    </source>
</evidence>
<evidence type="ECO:0008006" key="5">
    <source>
        <dbReference type="Google" id="ProtNLM"/>
    </source>
</evidence>
<dbReference type="InterPro" id="IPR007877">
    <property type="entry name" value="DUF707"/>
</dbReference>
<keyword evidence="4" id="KW-1185">Reference proteome</keyword>
<dbReference type="EMBL" id="CAUYUJ010002570">
    <property type="protein sequence ID" value="CAK0801407.1"/>
    <property type="molecule type" value="Genomic_DNA"/>
</dbReference>
<dbReference type="Pfam" id="PF05212">
    <property type="entry name" value="DUF707"/>
    <property type="match status" value="1"/>
</dbReference>
<feature type="compositionally biased region" description="Low complexity" evidence="1">
    <location>
        <begin position="406"/>
        <end position="420"/>
    </location>
</feature>
<feature type="compositionally biased region" description="Basic and acidic residues" evidence="1">
    <location>
        <begin position="303"/>
        <end position="316"/>
    </location>
</feature>
<gene>
    <name evidence="3" type="ORF">PCOR1329_LOCUS9281</name>
</gene>
<dbReference type="Proteomes" id="UP001189429">
    <property type="component" value="Unassembled WGS sequence"/>
</dbReference>